<evidence type="ECO:0000313" key="3">
    <source>
        <dbReference type="Proteomes" id="UP000253689"/>
    </source>
</evidence>
<organism evidence="1 3">
    <name type="scientific">Spiroplasma phoeniceum P40</name>
    <dbReference type="NCBI Taxonomy" id="1276259"/>
    <lineage>
        <taxon>Bacteria</taxon>
        <taxon>Bacillati</taxon>
        <taxon>Mycoplasmatota</taxon>
        <taxon>Mollicutes</taxon>
        <taxon>Entomoplasmatales</taxon>
        <taxon>Spiroplasmataceae</taxon>
        <taxon>Spiroplasma</taxon>
    </lineage>
</organism>
<reference evidence="3" key="1">
    <citation type="submission" date="2018-07" db="EMBL/GenBank/DDBJ databases">
        <title>Complete Genome Sequence of Spiroplasma phoeniceum.</title>
        <authorList>
            <person name="Davis R.E."/>
            <person name="Shao J.Y."/>
            <person name="Zhao Y."/>
            <person name="Silver A."/>
            <person name="Stump z."/>
            <person name="Gasparich G."/>
        </authorList>
    </citation>
    <scope>NUCLEOTIDE SEQUENCE [LARGE SCALE GENOMIC DNA]</scope>
    <source>
        <strain evidence="3">P40</strain>
    </source>
</reference>
<keyword evidence="3" id="KW-1185">Reference proteome</keyword>
<name>A0A345DPP8_9MOLU</name>
<dbReference type="AlphaFoldDB" id="A0A345DPP8"/>
<protein>
    <submittedName>
        <fullName evidence="1">Uncharacterized protein</fullName>
    </submittedName>
</protein>
<sequence length="135" mass="16118">MAQNKPSLSLKIDKYLQLYKKSYILSVKGLALLEILEKLKEEAKKEYEEFIDIAAKFINLFWEESRIKKEINFNSLSKNKINKINRIYKELKEDKELFFNIIVNIFATVVKEENIIIFEFKGLNNKVVFDYIQKN</sequence>
<dbReference type="EMBL" id="CP031088">
    <property type="protein sequence ID" value="AXF96186.1"/>
    <property type="molecule type" value="Genomic_DNA"/>
</dbReference>
<dbReference type="KEGG" id="sphh:SDAV_001219"/>
<proteinExistence type="predicted"/>
<dbReference type="Proteomes" id="UP000253689">
    <property type="component" value="Chromosome"/>
</dbReference>
<dbReference type="EMBL" id="CP031088">
    <property type="protein sequence ID" value="AXF96231.1"/>
    <property type="molecule type" value="Genomic_DNA"/>
</dbReference>
<accession>A0A345DPP8</accession>
<dbReference type="RefSeq" id="WP_114564903.1">
    <property type="nucleotide sequence ID" value="NZ_CP031088.1"/>
</dbReference>
<evidence type="ECO:0000313" key="1">
    <source>
        <dbReference type="EMBL" id="AXF96186.1"/>
    </source>
</evidence>
<gene>
    <name evidence="1" type="ORF">SDAV_001219</name>
    <name evidence="2" type="ORF">SDAV_001264</name>
</gene>
<evidence type="ECO:0000313" key="2">
    <source>
        <dbReference type="EMBL" id="AXF96231.1"/>
    </source>
</evidence>
<reference evidence="1" key="2">
    <citation type="submission" date="2018-08" db="EMBL/GenBank/DDBJ databases">
        <title>Complete Genome Sequence of Spiroplasma phoeniceum.</title>
        <authorList>
            <person name="Davis R.E."/>
            <person name="Shao J.Y."/>
            <person name="Zhao Y."/>
            <person name="Silver A."/>
            <person name="Stump z."/>
            <person name="Gasparich G."/>
        </authorList>
    </citation>
    <scope>NUCLEOTIDE SEQUENCE</scope>
    <source>
        <strain evidence="1">P40</strain>
    </source>
</reference>
<dbReference type="KEGG" id="sphh:SDAV_001264"/>